<dbReference type="PROSITE" id="PS00783">
    <property type="entry name" value="RIBOSOMAL_L13"/>
    <property type="match status" value="1"/>
</dbReference>
<comment type="function">
    <text evidence="6 8">This protein is one of the early assembly proteins of the 50S ribosomal subunit, although it is not seen to bind rRNA by itself. It is important during the early stages of 50S assembly.</text>
</comment>
<evidence type="ECO:0000256" key="1">
    <source>
        <dbReference type="ARBA" id="ARBA00006227"/>
    </source>
</evidence>
<comment type="subunit">
    <text evidence="2 6">Part of the 50S ribosomal subunit.</text>
</comment>
<reference evidence="9" key="2">
    <citation type="submission" date="2024-06" db="EMBL/GenBank/DDBJ databases">
        <authorList>
            <person name="Plum-Jensen L.E."/>
            <person name="Schramm A."/>
            <person name="Marshall I.P.G."/>
        </authorList>
    </citation>
    <scope>NUCLEOTIDE SEQUENCE</scope>
    <source>
        <strain evidence="9">Rat1</strain>
    </source>
</reference>
<dbReference type="Gene3D" id="3.90.1180.10">
    <property type="entry name" value="Ribosomal protein L13"/>
    <property type="match status" value="1"/>
</dbReference>
<dbReference type="PIRSF" id="PIRSF002181">
    <property type="entry name" value="Ribosomal_L13"/>
    <property type="match status" value="1"/>
</dbReference>
<dbReference type="InterPro" id="IPR036899">
    <property type="entry name" value="Ribosomal_uL13_sf"/>
</dbReference>
<keyword evidence="4 6" id="KW-0687">Ribonucleoprotein</keyword>
<dbReference type="GO" id="GO:0003729">
    <property type="term" value="F:mRNA binding"/>
    <property type="evidence" value="ECO:0007669"/>
    <property type="project" value="TreeGrafter"/>
</dbReference>
<dbReference type="AlphaFoldDB" id="A0AAU8LXS4"/>
<evidence type="ECO:0000256" key="7">
    <source>
        <dbReference type="RuleBase" id="RU003877"/>
    </source>
</evidence>
<gene>
    <name evidence="6 8 9" type="primary">rplM</name>
    <name evidence="9" type="ORF">Q3M24_02630</name>
</gene>
<dbReference type="SUPFAM" id="SSF52161">
    <property type="entry name" value="Ribosomal protein L13"/>
    <property type="match status" value="1"/>
</dbReference>
<evidence type="ECO:0000256" key="2">
    <source>
        <dbReference type="ARBA" id="ARBA00011838"/>
    </source>
</evidence>
<proteinExistence type="inferred from homology"/>
<dbReference type="InterPro" id="IPR005823">
    <property type="entry name" value="Ribosomal_uL13_bac-type"/>
</dbReference>
<dbReference type="InterPro" id="IPR005822">
    <property type="entry name" value="Ribosomal_uL13"/>
</dbReference>
<name>A0AAU8LXS4_9BACT</name>
<sequence>MKTYYTPVDEIDRKWFVVNADGKVLGRIATEIARRLRGKHKPTFCNFQDNGDFVVVVNADRVHLTGAKWDDKKYYRHTGYMGGIKEQTAKEVREKSPEDLIMMAVKGMLPKNKLGRAQLKKLKVYAGADHPHAAQQPELLDI</sequence>
<dbReference type="Pfam" id="PF00572">
    <property type="entry name" value="Ribosomal_L13"/>
    <property type="match status" value="1"/>
</dbReference>
<evidence type="ECO:0000313" key="9">
    <source>
        <dbReference type="EMBL" id="XCN73668.1"/>
    </source>
</evidence>
<dbReference type="KEGG" id="eaj:Q3M24_02630"/>
<keyword evidence="3 6" id="KW-0689">Ribosomal protein</keyword>
<dbReference type="EMBL" id="CP159373">
    <property type="protein sequence ID" value="XCN73668.1"/>
    <property type="molecule type" value="Genomic_DNA"/>
</dbReference>
<dbReference type="GO" id="GO:0003735">
    <property type="term" value="F:structural constituent of ribosome"/>
    <property type="evidence" value="ECO:0007669"/>
    <property type="project" value="InterPro"/>
</dbReference>
<reference evidence="9" key="1">
    <citation type="journal article" date="2024" name="Syst. Appl. Microbiol.">
        <title>First single-strain enrichments of Electrothrix cable bacteria, description of E. aestuarii sp. nov. and E. rattekaaiensis sp. nov., and proposal of a cable bacteria taxonomy following the rules of the SeqCode.</title>
        <authorList>
            <person name="Plum-Jensen L.E."/>
            <person name="Schramm A."/>
            <person name="Marshall I.P.G."/>
        </authorList>
    </citation>
    <scope>NUCLEOTIDE SEQUENCE</scope>
    <source>
        <strain evidence="9">Rat1</strain>
    </source>
</reference>
<organism evidence="9">
    <name type="scientific">Candidatus Electrothrix aestuarii</name>
    <dbReference type="NCBI Taxonomy" id="3062594"/>
    <lineage>
        <taxon>Bacteria</taxon>
        <taxon>Pseudomonadati</taxon>
        <taxon>Thermodesulfobacteriota</taxon>
        <taxon>Desulfobulbia</taxon>
        <taxon>Desulfobulbales</taxon>
        <taxon>Desulfobulbaceae</taxon>
        <taxon>Candidatus Electrothrix</taxon>
    </lineage>
</organism>
<evidence type="ECO:0000256" key="6">
    <source>
        <dbReference type="HAMAP-Rule" id="MF_01366"/>
    </source>
</evidence>
<evidence type="ECO:0000256" key="3">
    <source>
        <dbReference type="ARBA" id="ARBA00022980"/>
    </source>
</evidence>
<dbReference type="HAMAP" id="MF_01366">
    <property type="entry name" value="Ribosomal_uL13"/>
    <property type="match status" value="1"/>
</dbReference>
<dbReference type="GO" id="GO:0017148">
    <property type="term" value="P:negative regulation of translation"/>
    <property type="evidence" value="ECO:0007669"/>
    <property type="project" value="TreeGrafter"/>
</dbReference>
<dbReference type="FunFam" id="3.90.1180.10:FF:000001">
    <property type="entry name" value="50S ribosomal protein L13"/>
    <property type="match status" value="1"/>
</dbReference>
<dbReference type="InterPro" id="IPR023563">
    <property type="entry name" value="Ribosomal_uL13_CS"/>
</dbReference>
<dbReference type="GO" id="GO:0022625">
    <property type="term" value="C:cytosolic large ribosomal subunit"/>
    <property type="evidence" value="ECO:0007669"/>
    <property type="project" value="TreeGrafter"/>
</dbReference>
<comment type="similarity">
    <text evidence="1 6 7">Belongs to the universal ribosomal protein uL13 family.</text>
</comment>
<dbReference type="NCBIfam" id="TIGR01066">
    <property type="entry name" value="rplM_bact"/>
    <property type="match status" value="1"/>
</dbReference>
<dbReference type="GO" id="GO:0006412">
    <property type="term" value="P:translation"/>
    <property type="evidence" value="ECO:0007669"/>
    <property type="project" value="UniProtKB-UniRule"/>
</dbReference>
<accession>A0AAU8LXS4</accession>
<dbReference type="PANTHER" id="PTHR11545">
    <property type="entry name" value="RIBOSOMAL PROTEIN L13"/>
    <property type="match status" value="1"/>
</dbReference>
<evidence type="ECO:0000256" key="8">
    <source>
        <dbReference type="RuleBase" id="RU003878"/>
    </source>
</evidence>
<dbReference type="CDD" id="cd00392">
    <property type="entry name" value="Ribosomal_L13"/>
    <property type="match status" value="1"/>
</dbReference>
<evidence type="ECO:0000256" key="4">
    <source>
        <dbReference type="ARBA" id="ARBA00023274"/>
    </source>
</evidence>
<dbReference type="PANTHER" id="PTHR11545:SF2">
    <property type="entry name" value="LARGE RIBOSOMAL SUBUNIT PROTEIN UL13M"/>
    <property type="match status" value="1"/>
</dbReference>
<evidence type="ECO:0000256" key="5">
    <source>
        <dbReference type="ARBA" id="ARBA00035201"/>
    </source>
</evidence>
<protein>
    <recommendedName>
        <fullName evidence="5 6">Large ribosomal subunit protein uL13</fullName>
    </recommendedName>
</protein>